<protein>
    <submittedName>
        <fullName evidence="2">CoA transferase</fullName>
        <ecNumber evidence="2">2.8.3.-</ecNumber>
    </submittedName>
</protein>
<keyword evidence="1 2" id="KW-0808">Transferase</keyword>
<dbReference type="GO" id="GO:0016740">
    <property type="term" value="F:transferase activity"/>
    <property type="evidence" value="ECO:0007669"/>
    <property type="project" value="UniProtKB-KW"/>
</dbReference>
<dbReference type="Gene3D" id="3.30.1540.10">
    <property type="entry name" value="formyl-coa transferase, domain 3"/>
    <property type="match status" value="1"/>
</dbReference>
<keyword evidence="3" id="KW-1185">Reference proteome</keyword>
<dbReference type="SUPFAM" id="SSF89796">
    <property type="entry name" value="CoA-transferase family III (CaiB/BaiF)"/>
    <property type="match status" value="1"/>
</dbReference>
<accession>A0ABU3S6X2</accession>
<dbReference type="Pfam" id="PF02515">
    <property type="entry name" value="CoA_transf_3"/>
    <property type="match status" value="1"/>
</dbReference>
<evidence type="ECO:0000313" key="3">
    <source>
        <dbReference type="Proteomes" id="UP001254257"/>
    </source>
</evidence>
<evidence type="ECO:0000313" key="2">
    <source>
        <dbReference type="EMBL" id="MDU0340554.1"/>
    </source>
</evidence>
<comment type="caution">
    <text evidence="2">The sequence shown here is derived from an EMBL/GenBank/DDBJ whole genome shotgun (WGS) entry which is preliminary data.</text>
</comment>
<dbReference type="InterPro" id="IPR003673">
    <property type="entry name" value="CoA-Trfase_fam_III"/>
</dbReference>
<sequence length="403" mass="43454">MSALDHLTVLDFSHLLAGPLATQMMGDLGADIIKVERVGEGDLYRRLPPFFNTRINGESPHFLAWNRNKRSLALDLKSAEARDIILEMAAKVDVVVENFRPGVMERLGLGYEQLAAVNPAIIYCSSSGYGASGPMSARPGQDLLLQGISGFMSVTGSKDGRPTPLGISLADQLCSYHIVYAVLAALIHRMKTGRGQRIEVDMLRACLAHQGQELLFALTLGKSFERPASGIAHPGMPAPFGVYRTADGWMTISMNPVDRLADVLDLPALASCSDERLWNERDEVHALIEAKTATASTAHWVESLLAAGLWAGEINSLQDVASLEQAEHLGAFASYEHPTAGTVRTVNIPVDLSETPGEIRRPAPRVGEHSREVLAAFGFDDDAVAAWIEAGIVGDLEGHASRT</sequence>
<dbReference type="EC" id="2.8.3.-" evidence="2"/>
<dbReference type="InterPro" id="IPR050483">
    <property type="entry name" value="CoA-transferase_III_domain"/>
</dbReference>
<dbReference type="InterPro" id="IPR023606">
    <property type="entry name" value="CoA-Trfase_III_dom_1_sf"/>
</dbReference>
<reference evidence="2 3" key="1">
    <citation type="submission" date="2023-09" db="EMBL/GenBank/DDBJ databases">
        <title>Whole genome shotgun sequencing (WGS) of Bosea sp. ZW T0_25, isolated from stored onions (Allium cepa).</title>
        <authorList>
            <person name="Stoll D.A."/>
            <person name="Huch M."/>
        </authorList>
    </citation>
    <scope>NUCLEOTIDE SEQUENCE [LARGE SCALE GENOMIC DNA]</scope>
    <source>
        <strain evidence="2 3">ZW T0_25</strain>
    </source>
</reference>
<dbReference type="PANTHER" id="PTHR48207">
    <property type="entry name" value="SUCCINATE--HYDROXYMETHYLGLUTARATE COA-TRANSFERASE"/>
    <property type="match status" value="1"/>
</dbReference>
<dbReference type="RefSeq" id="WP_316018421.1">
    <property type="nucleotide sequence ID" value="NZ_JAWDID010000014.1"/>
</dbReference>
<dbReference type="InterPro" id="IPR044855">
    <property type="entry name" value="CoA-Trfase_III_dom3_sf"/>
</dbReference>
<dbReference type="Gene3D" id="3.40.50.10540">
    <property type="entry name" value="Crotonobetainyl-coa:carnitine coa-transferase, domain 1"/>
    <property type="match status" value="1"/>
</dbReference>
<dbReference type="EMBL" id="JAWDID010000014">
    <property type="protein sequence ID" value="MDU0340554.1"/>
    <property type="molecule type" value="Genomic_DNA"/>
</dbReference>
<evidence type="ECO:0000256" key="1">
    <source>
        <dbReference type="ARBA" id="ARBA00022679"/>
    </source>
</evidence>
<gene>
    <name evidence="2" type="ORF">RKE40_11700</name>
</gene>
<dbReference type="PANTHER" id="PTHR48207:SF4">
    <property type="entry name" value="BLL6097 PROTEIN"/>
    <property type="match status" value="1"/>
</dbReference>
<name>A0ABU3S6X2_9HYPH</name>
<dbReference type="Proteomes" id="UP001254257">
    <property type="component" value="Unassembled WGS sequence"/>
</dbReference>
<organism evidence="2 3">
    <name type="scientific">Bosea rubneri</name>
    <dbReference type="NCBI Taxonomy" id="3075434"/>
    <lineage>
        <taxon>Bacteria</taxon>
        <taxon>Pseudomonadati</taxon>
        <taxon>Pseudomonadota</taxon>
        <taxon>Alphaproteobacteria</taxon>
        <taxon>Hyphomicrobiales</taxon>
        <taxon>Boseaceae</taxon>
        <taxon>Bosea</taxon>
    </lineage>
</organism>
<proteinExistence type="predicted"/>